<dbReference type="GO" id="GO:0016747">
    <property type="term" value="F:acyltransferase activity, transferring groups other than amino-acyl groups"/>
    <property type="evidence" value="ECO:0007669"/>
    <property type="project" value="InterPro"/>
</dbReference>
<dbReference type="InterPro" id="IPR051556">
    <property type="entry name" value="N-term/lysine_N-AcTrnsfr"/>
</dbReference>
<gene>
    <name evidence="4" type="ORF">B1sIIB91_01435</name>
</gene>
<dbReference type="OrthoDB" id="9799092at2"/>
<evidence type="ECO:0000259" key="3">
    <source>
        <dbReference type="PROSITE" id="PS51186"/>
    </source>
</evidence>
<evidence type="ECO:0000313" key="5">
    <source>
        <dbReference type="Proteomes" id="UP000217210"/>
    </source>
</evidence>
<dbReference type="PANTHER" id="PTHR42919:SF8">
    <property type="entry name" value="N-ALPHA-ACETYLTRANSFERASE 50"/>
    <property type="match status" value="1"/>
</dbReference>
<dbReference type="PANTHER" id="PTHR42919">
    <property type="entry name" value="N-ALPHA-ACETYLTRANSFERASE"/>
    <property type="match status" value="1"/>
</dbReference>
<accession>A0A249L3S1</accession>
<dbReference type="KEGG" id="nab:B1sIIB91_01435"/>
<dbReference type="AlphaFoldDB" id="A0A249L3S1"/>
<protein>
    <submittedName>
        <fullName evidence="4">Acetyltransferase</fullName>
    </submittedName>
</protein>
<dbReference type="SUPFAM" id="SSF55729">
    <property type="entry name" value="Acyl-CoA N-acyltransferases (Nat)"/>
    <property type="match status" value="1"/>
</dbReference>
<keyword evidence="1 4" id="KW-0808">Transferase</keyword>
<organism evidence="4 5">
    <name type="scientific">Candidatus Nanopelagicus abundans</name>
    <dbReference type="NCBI Taxonomy" id="1884916"/>
    <lineage>
        <taxon>Bacteria</taxon>
        <taxon>Bacillati</taxon>
        <taxon>Actinomycetota</taxon>
        <taxon>Actinomycetes</taxon>
        <taxon>Candidatus Nanopelagicales</taxon>
        <taxon>Candidatus Nanopelagicaceae</taxon>
        <taxon>Candidatus Nanopelagicus</taxon>
    </lineage>
</organism>
<dbReference type="EMBL" id="CP016779">
    <property type="protein sequence ID" value="ASY23589.1"/>
    <property type="molecule type" value="Genomic_DNA"/>
</dbReference>
<feature type="domain" description="N-acetyltransferase" evidence="3">
    <location>
        <begin position="3"/>
        <end position="162"/>
    </location>
</feature>
<evidence type="ECO:0000313" key="4">
    <source>
        <dbReference type="EMBL" id="ASY23589.1"/>
    </source>
</evidence>
<keyword evidence="5" id="KW-1185">Reference proteome</keyword>
<reference evidence="4 5" key="1">
    <citation type="submission" date="2016-07" db="EMBL/GenBank/DDBJ databases">
        <title>High microdiversification within the ubiquitous acI lineage of Actinobacteria.</title>
        <authorList>
            <person name="Neuenschwander S.M."/>
            <person name="Salcher M."/>
            <person name="Ghai R."/>
            <person name="Pernthaler J."/>
        </authorList>
    </citation>
    <scope>NUCLEOTIDE SEQUENCE [LARGE SCALE GENOMIC DNA]</scope>
    <source>
        <strain evidence="4">MMS-IIB-91</strain>
    </source>
</reference>
<keyword evidence="2" id="KW-0012">Acyltransferase</keyword>
<evidence type="ECO:0000256" key="2">
    <source>
        <dbReference type="ARBA" id="ARBA00023315"/>
    </source>
</evidence>
<dbReference type="PROSITE" id="PS51186">
    <property type="entry name" value="GNAT"/>
    <property type="match status" value="1"/>
</dbReference>
<evidence type="ECO:0000256" key="1">
    <source>
        <dbReference type="ARBA" id="ARBA00022679"/>
    </source>
</evidence>
<dbReference type="Proteomes" id="UP000217210">
    <property type="component" value="Chromosome"/>
</dbReference>
<proteinExistence type="predicted"/>
<dbReference type="InterPro" id="IPR000182">
    <property type="entry name" value="GNAT_dom"/>
</dbReference>
<dbReference type="InterPro" id="IPR016181">
    <property type="entry name" value="Acyl_CoA_acyltransferase"/>
</dbReference>
<dbReference type="RefSeq" id="WP_095687863.1">
    <property type="nucleotide sequence ID" value="NZ_CP016779.1"/>
</dbReference>
<dbReference type="CDD" id="cd04301">
    <property type="entry name" value="NAT_SF"/>
    <property type="match status" value="1"/>
</dbReference>
<dbReference type="Pfam" id="PF00583">
    <property type="entry name" value="Acetyltransf_1"/>
    <property type="match status" value="1"/>
</dbReference>
<sequence length="169" mass="19064">MQIKVEAATEVDADRLRTLRLAALSDSPDSFGAKYEVEKEKPINFWQNSARITNWCLVSADDSDIGLVAVDKATQDRTADCWVSAWWIQKEFRGKGVARLMMDWIDQLANKNDWHRIGLGVWPDNKQGISAYKKLGFIAGGELMRSRSIPGLLYLPMFRDIGGESLEQA</sequence>
<dbReference type="Gene3D" id="3.40.630.30">
    <property type="match status" value="1"/>
</dbReference>
<name>A0A249L3S1_9ACTN</name>